<reference evidence="1" key="1">
    <citation type="submission" date="2019-04" db="EMBL/GenBank/DDBJ databases">
        <authorList>
            <person name="Melise S."/>
            <person name="Noan J."/>
            <person name="Okalmin O."/>
        </authorList>
    </citation>
    <scope>NUCLEOTIDE SEQUENCE</scope>
    <source>
        <strain evidence="1">FN9</strain>
    </source>
</reference>
<organism evidence="1">
    <name type="scientific">Gibberella zeae</name>
    <name type="common">Wheat head blight fungus</name>
    <name type="synonym">Fusarium graminearum</name>
    <dbReference type="NCBI Taxonomy" id="5518"/>
    <lineage>
        <taxon>Eukaryota</taxon>
        <taxon>Fungi</taxon>
        <taxon>Dikarya</taxon>
        <taxon>Ascomycota</taxon>
        <taxon>Pezizomycotina</taxon>
        <taxon>Sordariomycetes</taxon>
        <taxon>Hypocreomycetidae</taxon>
        <taxon>Hypocreales</taxon>
        <taxon>Nectriaceae</taxon>
        <taxon>Fusarium</taxon>
    </lineage>
</organism>
<dbReference type="AlphaFoldDB" id="A0A4E9EIL8"/>
<accession>A0A4E9EIL8</accession>
<protein>
    <submittedName>
        <fullName evidence="1">Uncharacterized protein</fullName>
    </submittedName>
</protein>
<dbReference type="EMBL" id="CAAKMV010000163">
    <property type="protein sequence ID" value="VIO62624.1"/>
    <property type="molecule type" value="Genomic_DNA"/>
</dbReference>
<proteinExistence type="predicted"/>
<name>A0A4E9EIL8_GIBZA</name>
<sequence length="62" mass="6554">MSVWGCVASAIPALSSDVLWCPLVSSGVLWCPLVSSQCDQQSARRSYSVANLLMPASLRASP</sequence>
<gene>
    <name evidence="1" type="ORF">FUG_LOCUS477563</name>
</gene>
<evidence type="ECO:0000313" key="1">
    <source>
        <dbReference type="EMBL" id="VIO62624.1"/>
    </source>
</evidence>